<proteinExistence type="predicted"/>
<comment type="caution">
    <text evidence="1">The sequence shown here is derived from an EMBL/GenBank/DDBJ whole genome shotgun (WGS) entry which is preliminary data.</text>
</comment>
<dbReference type="AlphaFoldDB" id="A0AAD8BSB0"/>
<reference evidence="1" key="2">
    <citation type="submission" date="2023-04" db="EMBL/GenBank/DDBJ databases">
        <authorList>
            <person name="Bu L."/>
            <person name="Lu L."/>
            <person name="Laidemitt M.R."/>
            <person name="Zhang S.M."/>
            <person name="Mutuku M."/>
            <person name="Mkoji G."/>
            <person name="Steinauer M."/>
            <person name="Loker E.S."/>
        </authorList>
    </citation>
    <scope>NUCLEOTIDE SEQUENCE</scope>
    <source>
        <strain evidence="1">KasaAsao</strain>
        <tissue evidence="1">Whole Snail</tissue>
    </source>
</reference>
<organism evidence="1 2">
    <name type="scientific">Biomphalaria pfeifferi</name>
    <name type="common">Bloodfluke planorb</name>
    <name type="synonym">Freshwater snail</name>
    <dbReference type="NCBI Taxonomy" id="112525"/>
    <lineage>
        <taxon>Eukaryota</taxon>
        <taxon>Metazoa</taxon>
        <taxon>Spiralia</taxon>
        <taxon>Lophotrochozoa</taxon>
        <taxon>Mollusca</taxon>
        <taxon>Gastropoda</taxon>
        <taxon>Heterobranchia</taxon>
        <taxon>Euthyneura</taxon>
        <taxon>Panpulmonata</taxon>
        <taxon>Hygrophila</taxon>
        <taxon>Lymnaeoidea</taxon>
        <taxon>Planorbidae</taxon>
        <taxon>Biomphalaria</taxon>
    </lineage>
</organism>
<dbReference type="EMBL" id="JASAOG010000040">
    <property type="protein sequence ID" value="KAK0059716.1"/>
    <property type="molecule type" value="Genomic_DNA"/>
</dbReference>
<evidence type="ECO:0000313" key="2">
    <source>
        <dbReference type="Proteomes" id="UP001233172"/>
    </source>
</evidence>
<evidence type="ECO:0000313" key="1">
    <source>
        <dbReference type="EMBL" id="KAK0059716.1"/>
    </source>
</evidence>
<gene>
    <name evidence="1" type="ORF">Bpfe_010884</name>
</gene>
<reference evidence="1" key="1">
    <citation type="journal article" date="2023" name="PLoS Negl. Trop. Dis.">
        <title>A genome sequence for Biomphalaria pfeifferi, the major vector snail for the human-infecting parasite Schistosoma mansoni.</title>
        <authorList>
            <person name="Bu L."/>
            <person name="Lu L."/>
            <person name="Laidemitt M.R."/>
            <person name="Zhang S.M."/>
            <person name="Mutuku M."/>
            <person name="Mkoji G."/>
            <person name="Steinauer M."/>
            <person name="Loker E.S."/>
        </authorList>
    </citation>
    <scope>NUCLEOTIDE SEQUENCE</scope>
    <source>
        <strain evidence="1">KasaAsao</strain>
    </source>
</reference>
<dbReference type="Proteomes" id="UP001233172">
    <property type="component" value="Unassembled WGS sequence"/>
</dbReference>
<sequence>MTGATVQPVGLYILHSFKPTRCTSARLIVNKEPIVGVQTQLIISETANKRSQQPSGELTGQVVEGKADLAAAYYT</sequence>
<name>A0AAD8BSB0_BIOPF</name>
<accession>A0AAD8BSB0</accession>
<protein>
    <submittedName>
        <fullName evidence="1">Uncharacterized protein</fullName>
    </submittedName>
</protein>
<keyword evidence="2" id="KW-1185">Reference proteome</keyword>